<evidence type="ECO:0000313" key="2">
    <source>
        <dbReference type="Proteomes" id="UP000886523"/>
    </source>
</evidence>
<name>A0A9P6DZC2_9AGAM</name>
<sequence>MDISAPLAWIKVTHHELMRSVAGHTCVCENYARVGRRGYNSAGGIHDESTVNISIRKTGNKGRLSSHKARGTAGFQFSNSTIFLSMWLYDIFDPEGYNNLFVLTLISEPIVLAGCHVPTSPENRTFKITAFYRWLELISKVYTKSKSKWSLYPCDIKPGTLPFAINIESLTREPVDRDSTDNISPGAYLILTDGARSAPEVLKDTLDSKELNLFSVRKIPIIPLRL</sequence>
<evidence type="ECO:0000313" key="1">
    <source>
        <dbReference type="EMBL" id="KAF9515830.1"/>
    </source>
</evidence>
<reference evidence="1" key="1">
    <citation type="journal article" date="2020" name="Nat. Commun.">
        <title>Large-scale genome sequencing of mycorrhizal fungi provides insights into the early evolution of symbiotic traits.</title>
        <authorList>
            <person name="Miyauchi S."/>
            <person name="Kiss E."/>
            <person name="Kuo A."/>
            <person name="Drula E."/>
            <person name="Kohler A."/>
            <person name="Sanchez-Garcia M."/>
            <person name="Morin E."/>
            <person name="Andreopoulos B."/>
            <person name="Barry K.W."/>
            <person name="Bonito G."/>
            <person name="Buee M."/>
            <person name="Carver A."/>
            <person name="Chen C."/>
            <person name="Cichocki N."/>
            <person name="Clum A."/>
            <person name="Culley D."/>
            <person name="Crous P.W."/>
            <person name="Fauchery L."/>
            <person name="Girlanda M."/>
            <person name="Hayes R.D."/>
            <person name="Keri Z."/>
            <person name="LaButti K."/>
            <person name="Lipzen A."/>
            <person name="Lombard V."/>
            <person name="Magnuson J."/>
            <person name="Maillard F."/>
            <person name="Murat C."/>
            <person name="Nolan M."/>
            <person name="Ohm R.A."/>
            <person name="Pangilinan J."/>
            <person name="Pereira M.F."/>
            <person name="Perotto S."/>
            <person name="Peter M."/>
            <person name="Pfister S."/>
            <person name="Riley R."/>
            <person name="Sitrit Y."/>
            <person name="Stielow J.B."/>
            <person name="Szollosi G."/>
            <person name="Zifcakova L."/>
            <person name="Stursova M."/>
            <person name="Spatafora J.W."/>
            <person name="Tedersoo L."/>
            <person name="Vaario L.M."/>
            <person name="Yamada A."/>
            <person name="Yan M."/>
            <person name="Wang P."/>
            <person name="Xu J."/>
            <person name="Bruns T."/>
            <person name="Baldrian P."/>
            <person name="Vilgalys R."/>
            <person name="Dunand C."/>
            <person name="Henrissat B."/>
            <person name="Grigoriev I.V."/>
            <person name="Hibbett D."/>
            <person name="Nagy L.G."/>
            <person name="Martin F.M."/>
        </authorList>
    </citation>
    <scope>NUCLEOTIDE SEQUENCE</scope>
    <source>
        <strain evidence="1">UP504</strain>
    </source>
</reference>
<dbReference type="AlphaFoldDB" id="A0A9P6DZC2"/>
<dbReference type="Proteomes" id="UP000886523">
    <property type="component" value="Unassembled WGS sequence"/>
</dbReference>
<gene>
    <name evidence="1" type="ORF">BS47DRAFT_721748</name>
</gene>
<proteinExistence type="predicted"/>
<dbReference type="EMBL" id="MU128945">
    <property type="protein sequence ID" value="KAF9515830.1"/>
    <property type="molecule type" value="Genomic_DNA"/>
</dbReference>
<keyword evidence="2" id="KW-1185">Reference proteome</keyword>
<protein>
    <submittedName>
        <fullName evidence="1">Uncharacterized protein</fullName>
    </submittedName>
</protein>
<accession>A0A9P6DZC2</accession>
<organism evidence="1 2">
    <name type="scientific">Hydnum rufescens UP504</name>
    <dbReference type="NCBI Taxonomy" id="1448309"/>
    <lineage>
        <taxon>Eukaryota</taxon>
        <taxon>Fungi</taxon>
        <taxon>Dikarya</taxon>
        <taxon>Basidiomycota</taxon>
        <taxon>Agaricomycotina</taxon>
        <taxon>Agaricomycetes</taxon>
        <taxon>Cantharellales</taxon>
        <taxon>Hydnaceae</taxon>
        <taxon>Hydnum</taxon>
    </lineage>
</organism>
<comment type="caution">
    <text evidence="1">The sequence shown here is derived from an EMBL/GenBank/DDBJ whole genome shotgun (WGS) entry which is preliminary data.</text>
</comment>